<proteinExistence type="predicted"/>
<dbReference type="Proteomes" id="UP000196521">
    <property type="component" value="Unassembled WGS sequence"/>
</dbReference>
<evidence type="ECO:0000313" key="1">
    <source>
        <dbReference type="EMBL" id="CAC5341953.1"/>
    </source>
</evidence>
<gene>
    <name evidence="1" type="ORF">PLAN_150063</name>
</gene>
<reference evidence="1" key="1">
    <citation type="submission" date="2020-05" db="EMBL/GenBank/DDBJ databases">
        <authorList>
            <consortium name="Genoscope - CEA"/>
            <person name="William W."/>
        </authorList>
    </citation>
    <scope>NUCLEOTIDE SEQUENCE [LARGE SCALE GENOMIC DNA]</scope>
    <source>
        <strain evidence="1">PCC 7821</strain>
    </source>
</reference>
<accession>A0A6J7ZIS9</accession>
<evidence type="ECO:0000313" key="2">
    <source>
        <dbReference type="Proteomes" id="UP000196521"/>
    </source>
</evidence>
<comment type="caution">
    <text evidence="1">The sequence shown here is derived from an EMBL/GenBank/DDBJ whole genome shotgun (WGS) entry which is preliminary data.</text>
</comment>
<keyword evidence="2" id="KW-1185">Reference proteome</keyword>
<name>A0A6J7ZIS9_PLARU</name>
<dbReference type="AlphaFoldDB" id="A0A6J7ZIS9"/>
<sequence length="48" mass="5631">MQLKLCDQRLAPLFIFFDQNLLTGDQINNIIGYIPLPKIKISYPWYSS</sequence>
<dbReference type="EMBL" id="CZCZ02000010">
    <property type="protein sequence ID" value="CAC5341953.1"/>
    <property type="molecule type" value="Genomic_DNA"/>
</dbReference>
<protein>
    <submittedName>
        <fullName evidence="1">Uncharacterized protein</fullName>
    </submittedName>
</protein>
<organism evidence="1 2">
    <name type="scientific">Planktothrix rubescens CCAP 1459/22</name>
    <dbReference type="NCBI Taxonomy" id="329571"/>
    <lineage>
        <taxon>Bacteria</taxon>
        <taxon>Bacillati</taxon>
        <taxon>Cyanobacteriota</taxon>
        <taxon>Cyanophyceae</taxon>
        <taxon>Oscillatoriophycideae</taxon>
        <taxon>Oscillatoriales</taxon>
        <taxon>Microcoleaceae</taxon>
        <taxon>Planktothrix</taxon>
    </lineage>
</organism>